<evidence type="ECO:0000256" key="2">
    <source>
        <dbReference type="ARBA" id="ARBA00008330"/>
    </source>
</evidence>
<dbReference type="EMBL" id="OU015568">
    <property type="protein sequence ID" value="CAG5087890.1"/>
    <property type="molecule type" value="Genomic_DNA"/>
</dbReference>
<evidence type="ECO:0000256" key="3">
    <source>
        <dbReference type="ARBA" id="ARBA00022553"/>
    </source>
</evidence>
<keyword evidence="6" id="KW-0175">Coiled coil</keyword>
<keyword evidence="3" id="KW-0597">Phosphoprotein</keyword>
<feature type="region of interest" description="Disordered" evidence="7">
    <location>
        <begin position="1"/>
        <end position="24"/>
    </location>
</feature>
<keyword evidence="9" id="KW-1185">Reference proteome</keyword>
<evidence type="ECO:0000313" key="9">
    <source>
        <dbReference type="Proteomes" id="UP001158576"/>
    </source>
</evidence>
<dbReference type="Pfam" id="PF00992">
    <property type="entry name" value="Troponin"/>
    <property type="match status" value="1"/>
</dbReference>
<keyword evidence="5" id="KW-0514">Muscle protein</keyword>
<proteinExistence type="inferred from homology"/>
<evidence type="ECO:0000256" key="1">
    <source>
        <dbReference type="ARBA" id="ARBA00003363"/>
    </source>
</evidence>
<keyword evidence="4" id="KW-0007">Acetylation</keyword>
<dbReference type="Proteomes" id="UP001158576">
    <property type="component" value="Chromosome PAR"/>
</dbReference>
<evidence type="ECO:0000256" key="4">
    <source>
        <dbReference type="ARBA" id="ARBA00022990"/>
    </source>
</evidence>
<protein>
    <submittedName>
        <fullName evidence="8">Oidioi.mRNA.OKI2018_I69.PAR.g11659.t1.cds</fullName>
    </submittedName>
</protein>
<dbReference type="SUPFAM" id="SSF90250">
    <property type="entry name" value="Troponin coil-coiled subunits"/>
    <property type="match status" value="1"/>
</dbReference>
<comment type="function">
    <text evidence="1">Troponin T is the tropomyosin-binding subunit of troponin, the thin filament regulatory complex which confers calcium-sensitivity to striated muscle actomyosin ATPase activity.</text>
</comment>
<comment type="similarity">
    <text evidence="2">Belongs to the troponin T family.</text>
</comment>
<dbReference type="InterPro" id="IPR027707">
    <property type="entry name" value="TNNT"/>
</dbReference>
<dbReference type="PANTHER" id="PTHR11521:SF4">
    <property type="entry name" value="TROPONIN T, FAST SKELETAL MUSCLE"/>
    <property type="match status" value="1"/>
</dbReference>
<dbReference type="PANTHER" id="PTHR11521">
    <property type="entry name" value="TROPONIN T"/>
    <property type="match status" value="1"/>
</dbReference>
<dbReference type="InterPro" id="IPR001978">
    <property type="entry name" value="Troponin"/>
</dbReference>
<feature type="coiled-coil region" evidence="6">
    <location>
        <begin position="43"/>
        <end position="77"/>
    </location>
</feature>
<evidence type="ECO:0000313" key="8">
    <source>
        <dbReference type="EMBL" id="CAG5087890.1"/>
    </source>
</evidence>
<evidence type="ECO:0000256" key="6">
    <source>
        <dbReference type="SAM" id="Coils"/>
    </source>
</evidence>
<evidence type="ECO:0000256" key="5">
    <source>
        <dbReference type="ARBA" id="ARBA00023179"/>
    </source>
</evidence>
<gene>
    <name evidence="8" type="ORF">OKIOD_LOCUS3217</name>
</gene>
<sequence length="107" mass="12500">MDKLNKLNSGQPRQRKGKGTARDVKKKVLAERRKPLNIDHMDLDKLKQKVTELYDYLSTLENERADFETDNDEKKYEMSTLRYRVNMLSGAASKEKTKRIGRIGVKK</sequence>
<organism evidence="8 9">
    <name type="scientific">Oikopleura dioica</name>
    <name type="common">Tunicate</name>
    <dbReference type="NCBI Taxonomy" id="34765"/>
    <lineage>
        <taxon>Eukaryota</taxon>
        <taxon>Metazoa</taxon>
        <taxon>Chordata</taxon>
        <taxon>Tunicata</taxon>
        <taxon>Appendicularia</taxon>
        <taxon>Copelata</taxon>
        <taxon>Oikopleuridae</taxon>
        <taxon>Oikopleura</taxon>
    </lineage>
</organism>
<name>A0ABN7S1H0_OIKDI</name>
<accession>A0ABN7S1H0</accession>
<reference evidence="8 9" key="1">
    <citation type="submission" date="2021-04" db="EMBL/GenBank/DDBJ databases">
        <authorList>
            <person name="Bliznina A."/>
        </authorList>
    </citation>
    <scope>NUCLEOTIDE SEQUENCE [LARGE SCALE GENOMIC DNA]</scope>
</reference>
<dbReference type="InterPro" id="IPR038077">
    <property type="entry name" value="Troponin_sf"/>
</dbReference>
<dbReference type="Gene3D" id="1.20.5.350">
    <property type="match status" value="1"/>
</dbReference>
<feature type="compositionally biased region" description="Polar residues" evidence="7">
    <location>
        <begin position="1"/>
        <end position="12"/>
    </location>
</feature>
<evidence type="ECO:0000256" key="7">
    <source>
        <dbReference type="SAM" id="MobiDB-lite"/>
    </source>
</evidence>